<evidence type="ECO:0000256" key="7">
    <source>
        <dbReference type="ARBA" id="ARBA00019179"/>
    </source>
</evidence>
<comment type="function">
    <text evidence="3 14 16">Endonuclease that specifically degrades the RNA of RNA-DNA hybrids.</text>
</comment>
<dbReference type="OrthoDB" id="9803420at2"/>
<dbReference type="Pfam" id="PF01351">
    <property type="entry name" value="RNase_HII"/>
    <property type="match status" value="1"/>
</dbReference>
<sequence length="254" mass="28992">MKISQIREQLFLLEEKNDWSESLQQDTRLGVQKLLAQWEKRNEINRLKEAIFQEKVQFDQSYNTNSQELIAGIDEAGRGPLAGPVVTAAVVFSSYPASLVNVHDSKQLRKEERERLAEIIEREALAYSIHIQSPERIDEINIYEATRESMGIALHSLKHKPSIVLIDAMTIDTSHRQHSIIKGDTKSLAIAAASILAKTTRDRLMDAYDKEFPQYGFAQHAGYGTKRHVEALHEYGPCTIHRKTFEPIKSLIQR</sequence>
<dbReference type="InterPro" id="IPR036397">
    <property type="entry name" value="RNaseH_sf"/>
</dbReference>
<organism evidence="18 19">
    <name type="scientific">Paenisporosarcina cavernae</name>
    <dbReference type="NCBI Taxonomy" id="2320858"/>
    <lineage>
        <taxon>Bacteria</taxon>
        <taxon>Bacillati</taxon>
        <taxon>Bacillota</taxon>
        <taxon>Bacilli</taxon>
        <taxon>Bacillales</taxon>
        <taxon>Caryophanaceae</taxon>
        <taxon>Paenisporosarcina</taxon>
    </lineage>
</organism>
<comment type="subcellular location">
    <subcellularLocation>
        <location evidence="4 14">Cytoplasm</location>
    </subcellularLocation>
</comment>
<keyword evidence="12 14" id="KW-0378">Hydrolase</keyword>
<keyword evidence="10 14" id="KW-0479">Metal-binding</keyword>
<dbReference type="SUPFAM" id="SSF53098">
    <property type="entry name" value="Ribonuclease H-like"/>
    <property type="match status" value="1"/>
</dbReference>
<keyword evidence="11 14" id="KW-0255">Endonuclease</keyword>
<evidence type="ECO:0000259" key="17">
    <source>
        <dbReference type="PROSITE" id="PS51975"/>
    </source>
</evidence>
<evidence type="ECO:0000256" key="12">
    <source>
        <dbReference type="ARBA" id="ARBA00022801"/>
    </source>
</evidence>
<dbReference type="NCBIfam" id="NF000594">
    <property type="entry name" value="PRK00015.1-1"/>
    <property type="match status" value="1"/>
</dbReference>
<dbReference type="GO" id="GO:0005737">
    <property type="term" value="C:cytoplasm"/>
    <property type="evidence" value="ECO:0007669"/>
    <property type="project" value="UniProtKB-SubCell"/>
</dbReference>
<dbReference type="InterPro" id="IPR012337">
    <property type="entry name" value="RNaseH-like_sf"/>
</dbReference>
<evidence type="ECO:0000256" key="8">
    <source>
        <dbReference type="ARBA" id="ARBA00022490"/>
    </source>
</evidence>
<dbReference type="FunFam" id="3.30.420.10:FF:000006">
    <property type="entry name" value="Ribonuclease HII"/>
    <property type="match status" value="1"/>
</dbReference>
<dbReference type="AlphaFoldDB" id="A0A385YRU9"/>
<dbReference type="EMBL" id="CP032418">
    <property type="protein sequence ID" value="AYC29224.1"/>
    <property type="molecule type" value="Genomic_DNA"/>
</dbReference>
<dbReference type="EC" id="3.1.26.4" evidence="6 14"/>
<feature type="binding site" evidence="14 15">
    <location>
        <position position="74"/>
    </location>
    <ligand>
        <name>a divalent metal cation</name>
        <dbReference type="ChEBI" id="CHEBI:60240"/>
    </ligand>
</feature>
<dbReference type="RefSeq" id="WP_119882964.1">
    <property type="nucleotide sequence ID" value="NZ_CP032418.1"/>
</dbReference>
<evidence type="ECO:0000313" key="18">
    <source>
        <dbReference type="EMBL" id="AYC29224.1"/>
    </source>
</evidence>
<dbReference type="CDD" id="cd07182">
    <property type="entry name" value="RNase_HII_bacteria_HII_like"/>
    <property type="match status" value="1"/>
</dbReference>
<comment type="similarity">
    <text evidence="5 14 16">Belongs to the RNase HII family.</text>
</comment>
<evidence type="ECO:0000256" key="14">
    <source>
        <dbReference type="HAMAP-Rule" id="MF_00052"/>
    </source>
</evidence>
<evidence type="ECO:0000256" key="16">
    <source>
        <dbReference type="RuleBase" id="RU003515"/>
    </source>
</evidence>
<evidence type="ECO:0000256" key="10">
    <source>
        <dbReference type="ARBA" id="ARBA00022723"/>
    </source>
</evidence>
<feature type="binding site" evidence="14 15">
    <location>
        <position position="75"/>
    </location>
    <ligand>
        <name>a divalent metal cation</name>
        <dbReference type="ChEBI" id="CHEBI:60240"/>
    </ligand>
</feature>
<dbReference type="GO" id="GO:0032299">
    <property type="term" value="C:ribonuclease H2 complex"/>
    <property type="evidence" value="ECO:0007669"/>
    <property type="project" value="TreeGrafter"/>
</dbReference>
<feature type="binding site" evidence="14 15">
    <location>
        <position position="167"/>
    </location>
    <ligand>
        <name>a divalent metal cation</name>
        <dbReference type="ChEBI" id="CHEBI:60240"/>
    </ligand>
</feature>
<comment type="cofactor">
    <cofactor evidence="2">
        <name>Mg(2+)</name>
        <dbReference type="ChEBI" id="CHEBI:18420"/>
    </cofactor>
</comment>
<dbReference type="GO" id="GO:0043137">
    <property type="term" value="P:DNA replication, removal of RNA primer"/>
    <property type="evidence" value="ECO:0007669"/>
    <property type="project" value="TreeGrafter"/>
</dbReference>
<proteinExistence type="inferred from homology"/>
<dbReference type="InterPro" id="IPR024567">
    <property type="entry name" value="RNase_HII/HIII_dom"/>
</dbReference>
<dbReference type="GO" id="GO:0030145">
    <property type="term" value="F:manganese ion binding"/>
    <property type="evidence" value="ECO:0007669"/>
    <property type="project" value="UniProtKB-UniRule"/>
</dbReference>
<dbReference type="InterPro" id="IPR001352">
    <property type="entry name" value="RNase_HII/HIII"/>
</dbReference>
<evidence type="ECO:0000313" key="19">
    <source>
        <dbReference type="Proteomes" id="UP000265725"/>
    </source>
</evidence>
<dbReference type="PROSITE" id="PS51975">
    <property type="entry name" value="RNASE_H_2"/>
    <property type="match status" value="1"/>
</dbReference>
<evidence type="ECO:0000256" key="1">
    <source>
        <dbReference type="ARBA" id="ARBA00000077"/>
    </source>
</evidence>
<keyword evidence="8 14" id="KW-0963">Cytoplasm</keyword>
<dbReference type="GO" id="GO:0006298">
    <property type="term" value="P:mismatch repair"/>
    <property type="evidence" value="ECO:0007669"/>
    <property type="project" value="TreeGrafter"/>
</dbReference>
<dbReference type="GO" id="GO:0003723">
    <property type="term" value="F:RNA binding"/>
    <property type="evidence" value="ECO:0007669"/>
    <property type="project" value="UniProtKB-UniRule"/>
</dbReference>
<dbReference type="InterPro" id="IPR022898">
    <property type="entry name" value="RNase_HII"/>
</dbReference>
<keyword evidence="19" id="KW-1185">Reference proteome</keyword>
<evidence type="ECO:0000256" key="11">
    <source>
        <dbReference type="ARBA" id="ARBA00022759"/>
    </source>
</evidence>
<dbReference type="KEGG" id="paek:D3873_04760"/>
<dbReference type="HAMAP" id="MF_00052_B">
    <property type="entry name" value="RNase_HII_B"/>
    <property type="match status" value="1"/>
</dbReference>
<dbReference type="PANTHER" id="PTHR10954:SF18">
    <property type="entry name" value="RIBONUCLEASE HII"/>
    <property type="match status" value="1"/>
</dbReference>
<gene>
    <name evidence="14" type="primary">rnhB</name>
    <name evidence="18" type="ORF">D3873_04760</name>
</gene>
<dbReference type="NCBIfam" id="NF000595">
    <property type="entry name" value="PRK00015.1-3"/>
    <property type="match status" value="1"/>
</dbReference>
<protein>
    <recommendedName>
        <fullName evidence="7 14">Ribonuclease HII</fullName>
        <shortName evidence="14">RNase HII</shortName>
        <ecNumber evidence="6 14">3.1.26.4</ecNumber>
    </recommendedName>
</protein>
<evidence type="ECO:0000256" key="5">
    <source>
        <dbReference type="ARBA" id="ARBA00007383"/>
    </source>
</evidence>
<evidence type="ECO:0000256" key="4">
    <source>
        <dbReference type="ARBA" id="ARBA00004496"/>
    </source>
</evidence>
<keyword evidence="13 14" id="KW-0464">Manganese</keyword>
<comment type="catalytic activity">
    <reaction evidence="1 14 15 16">
        <text>Endonucleolytic cleavage to 5'-phosphomonoester.</text>
        <dbReference type="EC" id="3.1.26.4"/>
    </reaction>
</comment>
<reference evidence="19" key="1">
    <citation type="submission" date="2018-09" db="EMBL/GenBank/DDBJ databases">
        <authorList>
            <person name="Zhu H."/>
        </authorList>
    </citation>
    <scope>NUCLEOTIDE SEQUENCE [LARGE SCALE GENOMIC DNA]</scope>
    <source>
        <strain evidence="19">K2R23-3</strain>
    </source>
</reference>
<dbReference type="GO" id="GO:0004523">
    <property type="term" value="F:RNA-DNA hybrid ribonuclease activity"/>
    <property type="evidence" value="ECO:0007669"/>
    <property type="project" value="UniProtKB-UniRule"/>
</dbReference>
<feature type="domain" description="RNase H type-2" evidence="17">
    <location>
        <begin position="68"/>
        <end position="254"/>
    </location>
</feature>
<name>A0A385YRU9_9BACL</name>
<evidence type="ECO:0000256" key="13">
    <source>
        <dbReference type="ARBA" id="ARBA00023211"/>
    </source>
</evidence>
<dbReference type="PANTHER" id="PTHR10954">
    <property type="entry name" value="RIBONUCLEASE H2 SUBUNIT A"/>
    <property type="match status" value="1"/>
</dbReference>
<dbReference type="Gene3D" id="3.30.420.10">
    <property type="entry name" value="Ribonuclease H-like superfamily/Ribonuclease H"/>
    <property type="match status" value="1"/>
</dbReference>
<evidence type="ECO:0000256" key="9">
    <source>
        <dbReference type="ARBA" id="ARBA00022722"/>
    </source>
</evidence>
<accession>A0A385YRU9</accession>
<evidence type="ECO:0000256" key="3">
    <source>
        <dbReference type="ARBA" id="ARBA00004065"/>
    </source>
</evidence>
<evidence type="ECO:0000256" key="6">
    <source>
        <dbReference type="ARBA" id="ARBA00012180"/>
    </source>
</evidence>
<keyword evidence="9 14" id="KW-0540">Nuclease</keyword>
<evidence type="ECO:0000256" key="15">
    <source>
        <dbReference type="PROSITE-ProRule" id="PRU01319"/>
    </source>
</evidence>
<dbReference type="Proteomes" id="UP000265725">
    <property type="component" value="Chromosome"/>
</dbReference>
<evidence type="ECO:0000256" key="2">
    <source>
        <dbReference type="ARBA" id="ARBA00001946"/>
    </source>
</evidence>
<comment type="cofactor">
    <cofactor evidence="14 15">
        <name>Mn(2+)</name>
        <dbReference type="ChEBI" id="CHEBI:29035"/>
    </cofactor>
    <cofactor evidence="14 15">
        <name>Mg(2+)</name>
        <dbReference type="ChEBI" id="CHEBI:18420"/>
    </cofactor>
    <text evidence="14 15">Manganese or magnesium. Binds 1 divalent metal ion per monomer in the absence of substrate. May bind a second metal ion after substrate binding.</text>
</comment>